<dbReference type="AlphaFoldDB" id="A0A915JN75"/>
<organism evidence="2 3">
    <name type="scientific">Romanomermis culicivorax</name>
    <name type="common">Nematode worm</name>
    <dbReference type="NCBI Taxonomy" id="13658"/>
    <lineage>
        <taxon>Eukaryota</taxon>
        <taxon>Metazoa</taxon>
        <taxon>Ecdysozoa</taxon>
        <taxon>Nematoda</taxon>
        <taxon>Enoplea</taxon>
        <taxon>Dorylaimia</taxon>
        <taxon>Mermithida</taxon>
        <taxon>Mermithoidea</taxon>
        <taxon>Mermithidae</taxon>
        <taxon>Romanomermis</taxon>
    </lineage>
</organism>
<evidence type="ECO:0000313" key="2">
    <source>
        <dbReference type="Proteomes" id="UP000887565"/>
    </source>
</evidence>
<dbReference type="Proteomes" id="UP000887565">
    <property type="component" value="Unplaced"/>
</dbReference>
<dbReference type="WBParaSite" id="nRc.2.0.1.t27650-RA">
    <property type="protein sequence ID" value="nRc.2.0.1.t27650-RA"/>
    <property type="gene ID" value="nRc.2.0.1.g27650"/>
</dbReference>
<evidence type="ECO:0000256" key="1">
    <source>
        <dbReference type="SAM" id="MobiDB-lite"/>
    </source>
</evidence>
<proteinExistence type="predicted"/>
<feature type="compositionally biased region" description="Basic residues" evidence="1">
    <location>
        <begin position="1"/>
        <end position="15"/>
    </location>
</feature>
<feature type="region of interest" description="Disordered" evidence="1">
    <location>
        <begin position="1"/>
        <end position="36"/>
    </location>
</feature>
<evidence type="ECO:0000313" key="3">
    <source>
        <dbReference type="WBParaSite" id="nRc.2.0.1.t27650-RA"/>
    </source>
</evidence>
<name>A0A915JN75_ROMCU</name>
<reference evidence="3" key="1">
    <citation type="submission" date="2022-11" db="UniProtKB">
        <authorList>
            <consortium name="WormBaseParasite"/>
        </authorList>
    </citation>
    <scope>IDENTIFICATION</scope>
</reference>
<protein>
    <submittedName>
        <fullName evidence="3">U4/U6.U5 tri-snRNP-associated protein 3</fullName>
    </submittedName>
</protein>
<keyword evidence="2" id="KW-1185">Reference proteome</keyword>
<accession>A0A915JN75</accession>
<feature type="compositionally biased region" description="Basic and acidic residues" evidence="1">
    <location>
        <begin position="16"/>
        <end position="25"/>
    </location>
</feature>
<sequence>TIRSRERKSRRSRSREKREKSKKDSIANNKQMDDDLLNIPVPEDEETMKKLLGFGSFDST</sequence>